<dbReference type="Pfam" id="PF00665">
    <property type="entry name" value="rve"/>
    <property type="match status" value="1"/>
</dbReference>
<organism evidence="2 3">
    <name type="scientific">Tanacetum coccineum</name>
    <dbReference type="NCBI Taxonomy" id="301880"/>
    <lineage>
        <taxon>Eukaryota</taxon>
        <taxon>Viridiplantae</taxon>
        <taxon>Streptophyta</taxon>
        <taxon>Embryophyta</taxon>
        <taxon>Tracheophyta</taxon>
        <taxon>Spermatophyta</taxon>
        <taxon>Magnoliopsida</taxon>
        <taxon>eudicotyledons</taxon>
        <taxon>Gunneridae</taxon>
        <taxon>Pentapetalae</taxon>
        <taxon>asterids</taxon>
        <taxon>campanulids</taxon>
        <taxon>Asterales</taxon>
        <taxon>Asteraceae</taxon>
        <taxon>Asteroideae</taxon>
        <taxon>Anthemideae</taxon>
        <taxon>Anthemidinae</taxon>
        <taxon>Tanacetum</taxon>
    </lineage>
</organism>
<sequence length="124" mass="14712">MDLFDPTFVSSLMHKKYCLVVTDDYSRFTWVFFLTTKYETSEILKNYIKEIENLVDKKVKIIRSNNGIEFKNKVMDDFCREKGIRREYSVARTPQQNGVAKRRNRTLIEVDRTILADSKLPTTF</sequence>
<feature type="domain" description="Integrase catalytic" evidence="1">
    <location>
        <begin position="1"/>
        <end position="124"/>
    </location>
</feature>
<dbReference type="InterPro" id="IPR012337">
    <property type="entry name" value="RNaseH-like_sf"/>
</dbReference>
<accession>A0ABQ4Y8T8</accession>
<dbReference type="InterPro" id="IPR036397">
    <property type="entry name" value="RNaseH_sf"/>
</dbReference>
<proteinExistence type="predicted"/>
<dbReference type="InterPro" id="IPR039537">
    <property type="entry name" value="Retrotran_Ty1/copia-like"/>
</dbReference>
<reference evidence="2" key="1">
    <citation type="journal article" date="2022" name="Int. J. Mol. Sci.">
        <title>Draft Genome of Tanacetum Coccineum: Genomic Comparison of Closely Related Tanacetum-Family Plants.</title>
        <authorList>
            <person name="Yamashiro T."/>
            <person name="Shiraishi A."/>
            <person name="Nakayama K."/>
            <person name="Satake H."/>
        </authorList>
    </citation>
    <scope>NUCLEOTIDE SEQUENCE</scope>
</reference>
<dbReference type="InterPro" id="IPR001584">
    <property type="entry name" value="Integrase_cat-core"/>
</dbReference>
<protein>
    <submittedName>
        <fullName evidence="2">Ribonuclease H-like domain-containing protein</fullName>
    </submittedName>
</protein>
<reference evidence="2" key="2">
    <citation type="submission" date="2022-01" db="EMBL/GenBank/DDBJ databases">
        <authorList>
            <person name="Yamashiro T."/>
            <person name="Shiraishi A."/>
            <person name="Satake H."/>
            <person name="Nakayama K."/>
        </authorList>
    </citation>
    <scope>NUCLEOTIDE SEQUENCE</scope>
</reference>
<name>A0ABQ4Y8T8_9ASTR</name>
<dbReference type="EMBL" id="BQNB010010148">
    <property type="protein sequence ID" value="GJS73353.1"/>
    <property type="molecule type" value="Genomic_DNA"/>
</dbReference>
<evidence type="ECO:0000313" key="2">
    <source>
        <dbReference type="EMBL" id="GJS73353.1"/>
    </source>
</evidence>
<dbReference type="SUPFAM" id="SSF53098">
    <property type="entry name" value="Ribonuclease H-like"/>
    <property type="match status" value="1"/>
</dbReference>
<comment type="caution">
    <text evidence="2">The sequence shown here is derived from an EMBL/GenBank/DDBJ whole genome shotgun (WGS) entry which is preliminary data.</text>
</comment>
<dbReference type="Gene3D" id="3.30.420.10">
    <property type="entry name" value="Ribonuclease H-like superfamily/Ribonuclease H"/>
    <property type="match status" value="1"/>
</dbReference>
<dbReference type="PROSITE" id="PS50994">
    <property type="entry name" value="INTEGRASE"/>
    <property type="match status" value="1"/>
</dbReference>
<dbReference type="PANTHER" id="PTHR42648">
    <property type="entry name" value="TRANSPOSASE, PUTATIVE-RELATED"/>
    <property type="match status" value="1"/>
</dbReference>
<dbReference type="PANTHER" id="PTHR42648:SF32">
    <property type="entry name" value="RIBONUCLEASE H-LIKE DOMAIN, GAG-PRE-INTEGRASE DOMAIN PROTEIN-RELATED"/>
    <property type="match status" value="1"/>
</dbReference>
<gene>
    <name evidence="2" type="ORF">Tco_0706194</name>
</gene>
<keyword evidence="3" id="KW-1185">Reference proteome</keyword>
<dbReference type="Proteomes" id="UP001151760">
    <property type="component" value="Unassembled WGS sequence"/>
</dbReference>
<evidence type="ECO:0000313" key="3">
    <source>
        <dbReference type="Proteomes" id="UP001151760"/>
    </source>
</evidence>
<evidence type="ECO:0000259" key="1">
    <source>
        <dbReference type="PROSITE" id="PS50994"/>
    </source>
</evidence>